<dbReference type="PROSITE" id="PS50165">
    <property type="entry name" value="UVRC"/>
    <property type="match status" value="1"/>
</dbReference>
<evidence type="ECO:0000313" key="10">
    <source>
        <dbReference type="EMBL" id="MDN4166146.1"/>
    </source>
</evidence>
<keyword evidence="4 7" id="KW-0267">Excision nuclease</keyword>
<dbReference type="Pfam" id="PF08459">
    <property type="entry name" value="UvrC_RNaseH_dom"/>
    <property type="match status" value="1"/>
</dbReference>
<evidence type="ECO:0000256" key="2">
    <source>
        <dbReference type="ARBA" id="ARBA00022763"/>
    </source>
</evidence>
<keyword evidence="2 7" id="KW-0227">DNA damage</keyword>
<dbReference type="InterPro" id="IPR050066">
    <property type="entry name" value="UvrABC_protein_C"/>
</dbReference>
<evidence type="ECO:0000256" key="7">
    <source>
        <dbReference type="HAMAP-Rule" id="MF_00203"/>
    </source>
</evidence>
<dbReference type="SUPFAM" id="SSF47781">
    <property type="entry name" value="RuvA domain 2-like"/>
    <property type="match status" value="1"/>
</dbReference>
<evidence type="ECO:0000256" key="3">
    <source>
        <dbReference type="ARBA" id="ARBA00022769"/>
    </source>
</evidence>
<dbReference type="Gene3D" id="1.10.150.20">
    <property type="entry name" value="5' to 3' exonuclease, C-terminal subdomain"/>
    <property type="match status" value="1"/>
</dbReference>
<dbReference type="HAMAP" id="MF_00203">
    <property type="entry name" value="UvrC"/>
    <property type="match status" value="1"/>
</dbReference>
<dbReference type="Gene3D" id="3.40.1440.10">
    <property type="entry name" value="GIY-YIG endonuclease"/>
    <property type="match status" value="1"/>
</dbReference>
<feature type="domain" description="GIY-YIG" evidence="8">
    <location>
        <begin position="17"/>
        <end position="96"/>
    </location>
</feature>
<dbReference type="InterPro" id="IPR035901">
    <property type="entry name" value="GIY-YIG_endonuc_sf"/>
</dbReference>
<dbReference type="CDD" id="cd10434">
    <property type="entry name" value="GIY-YIG_UvrC_Cho"/>
    <property type="match status" value="1"/>
</dbReference>
<dbReference type="SUPFAM" id="SSF46600">
    <property type="entry name" value="C-terminal UvrC-binding domain of UvrB"/>
    <property type="match status" value="1"/>
</dbReference>
<dbReference type="InterPro" id="IPR036876">
    <property type="entry name" value="UVR_dom_sf"/>
</dbReference>
<dbReference type="RefSeq" id="WP_320004680.1">
    <property type="nucleotide sequence ID" value="NZ_JAUHJS010000005.1"/>
</dbReference>
<dbReference type="InterPro" id="IPR000305">
    <property type="entry name" value="GIY-YIG_endonuc"/>
</dbReference>
<organism evidence="10 11">
    <name type="scientific">Shiella aurantiaca</name>
    <dbReference type="NCBI Taxonomy" id="3058365"/>
    <lineage>
        <taxon>Bacteria</taxon>
        <taxon>Pseudomonadati</taxon>
        <taxon>Bacteroidota</taxon>
        <taxon>Cytophagia</taxon>
        <taxon>Cytophagales</taxon>
        <taxon>Shiellaceae</taxon>
        <taxon>Shiella</taxon>
    </lineage>
</organism>
<gene>
    <name evidence="7 10" type="primary">uvrC</name>
    <name evidence="10" type="ORF">QWY31_11575</name>
</gene>
<dbReference type="Pfam" id="PF01541">
    <property type="entry name" value="GIY-YIG"/>
    <property type="match status" value="1"/>
</dbReference>
<name>A0ABT8F878_9BACT</name>
<dbReference type="InterPro" id="IPR038476">
    <property type="entry name" value="UvrC_RNase_H_dom_sf"/>
</dbReference>
<dbReference type="Pfam" id="PF14520">
    <property type="entry name" value="HHH_5"/>
    <property type="match status" value="1"/>
</dbReference>
<comment type="subunit">
    <text evidence="7">Interacts with UvrB in an incision complex.</text>
</comment>
<proteinExistence type="inferred from homology"/>
<comment type="function">
    <text evidence="7">The UvrABC repair system catalyzes the recognition and processing of DNA lesions. UvrC both incises the 5' and 3' sides of the lesion. The N-terminal half is responsible for the 3' incision and the C-terminal half is responsible for the 5' incision.</text>
</comment>
<dbReference type="PROSITE" id="PS50164">
    <property type="entry name" value="GIY_YIG"/>
    <property type="match status" value="1"/>
</dbReference>
<protein>
    <recommendedName>
        <fullName evidence="7">UvrABC system protein C</fullName>
        <shortName evidence="7">Protein UvrC</shortName>
    </recommendedName>
    <alternativeName>
        <fullName evidence="7">Excinuclease ABC subunit C</fullName>
    </alternativeName>
</protein>
<dbReference type="NCBIfam" id="TIGR00194">
    <property type="entry name" value="uvrC"/>
    <property type="match status" value="1"/>
</dbReference>
<accession>A0ABT8F878</accession>
<dbReference type="InterPro" id="IPR004791">
    <property type="entry name" value="UvrC"/>
</dbReference>
<keyword evidence="11" id="KW-1185">Reference proteome</keyword>
<evidence type="ECO:0000256" key="6">
    <source>
        <dbReference type="ARBA" id="ARBA00023236"/>
    </source>
</evidence>
<comment type="subcellular location">
    <subcellularLocation>
        <location evidence="7">Cytoplasm</location>
    </subcellularLocation>
</comment>
<feature type="domain" description="UvrC family homology region profile" evidence="9">
    <location>
        <begin position="321"/>
        <end position="478"/>
    </location>
</feature>
<dbReference type="PANTHER" id="PTHR30562">
    <property type="entry name" value="UVRC/OXIDOREDUCTASE"/>
    <property type="match status" value="1"/>
</dbReference>
<dbReference type="Proteomes" id="UP001168552">
    <property type="component" value="Unassembled WGS sequence"/>
</dbReference>
<dbReference type="SMART" id="SM00465">
    <property type="entry name" value="GIYc"/>
    <property type="match status" value="1"/>
</dbReference>
<dbReference type="EMBL" id="JAUHJS010000005">
    <property type="protein sequence ID" value="MDN4166146.1"/>
    <property type="molecule type" value="Genomic_DNA"/>
</dbReference>
<reference evidence="10" key="1">
    <citation type="submission" date="2023-06" db="EMBL/GenBank/DDBJ databases">
        <title>Cytophagales bacterium Strain LB-30, isolated from soil.</title>
        <authorList>
            <person name="Liu B."/>
        </authorList>
    </citation>
    <scope>NUCLEOTIDE SEQUENCE</scope>
    <source>
        <strain evidence="10">LB-30</strain>
    </source>
</reference>
<keyword evidence="6 7" id="KW-0742">SOS response</keyword>
<evidence type="ECO:0000259" key="8">
    <source>
        <dbReference type="PROSITE" id="PS50164"/>
    </source>
</evidence>
<sequence>MITGQRYAIQQVGQLPDEPGVYRFYSTEGTLIYVGKAKSLKKRVSSYFNKSANHSRKTLKLVSEIESLDVTLVNNEYDALLLENNLIKQYQPKYNILLKDDKSFPFLLITQERFPKLLAVRNRKKNAGTYYGPYASVKAMYSVKDLIHKLFTLRSCTLQLSQANIANNKFKVCLEYHIGNCKGPCEGLQSEEEYLREIQEVKNILSGRLSLPQNYLINKMNQAAEALQFELANQYKIRLELLDAFKSKSEIVNPSIGVLDVLTLVEHEKSAYLNFLQIENGSITSTYTFEAKKTLDETEEELFLQGLANLRNEGTSRAKEIITNVVVQTVFQDFTIIVPKIGDKKKLVELSLKNALYYKKEKISQADLGKQKEDRVLSTLQRDLQLKTLPKHIECFDNSNLQGSNPVASMVCFKMARPSKKDYRKFNIRTVDGPNDFASMTEIVGRRYKRMLEENEPLPDLIVIDGGKGQLSAACEALNSLGIYGKVPIIGIAKRLEEIYFPEDSYPIHIEKKSESLRLLQRLRDEAHRFAITFHRDKRSKASIQSALLDIPGIGEKTLEALLKEFKSVKKIKEADEESIATIVGKEKARLIKNELK</sequence>
<evidence type="ECO:0000256" key="5">
    <source>
        <dbReference type="ARBA" id="ARBA00023204"/>
    </source>
</evidence>
<dbReference type="PANTHER" id="PTHR30562:SF1">
    <property type="entry name" value="UVRABC SYSTEM PROTEIN C"/>
    <property type="match status" value="1"/>
</dbReference>
<evidence type="ECO:0000256" key="1">
    <source>
        <dbReference type="ARBA" id="ARBA00022490"/>
    </source>
</evidence>
<dbReference type="Gene3D" id="3.30.420.340">
    <property type="entry name" value="UvrC, RNAse H endonuclease domain"/>
    <property type="match status" value="1"/>
</dbReference>
<evidence type="ECO:0000313" key="11">
    <source>
        <dbReference type="Proteomes" id="UP001168552"/>
    </source>
</evidence>
<evidence type="ECO:0000256" key="4">
    <source>
        <dbReference type="ARBA" id="ARBA00022881"/>
    </source>
</evidence>
<dbReference type="InterPro" id="IPR010994">
    <property type="entry name" value="RuvA_2-like"/>
</dbReference>
<keyword evidence="5 7" id="KW-0234">DNA repair</keyword>
<dbReference type="InterPro" id="IPR001162">
    <property type="entry name" value="UvrC_RNase_H_dom"/>
</dbReference>
<keyword evidence="1 7" id="KW-0963">Cytoplasm</keyword>
<keyword evidence="3 7" id="KW-0228">DNA excision</keyword>
<dbReference type="InterPro" id="IPR047296">
    <property type="entry name" value="GIY-YIG_UvrC_Cho"/>
</dbReference>
<dbReference type="SUPFAM" id="SSF82771">
    <property type="entry name" value="GIY-YIG endonuclease"/>
    <property type="match status" value="1"/>
</dbReference>
<comment type="similarity">
    <text evidence="7">Belongs to the UvrC family.</text>
</comment>
<comment type="caution">
    <text evidence="10">The sequence shown here is derived from an EMBL/GenBank/DDBJ whole genome shotgun (WGS) entry which is preliminary data.</text>
</comment>
<dbReference type="Pfam" id="PF22920">
    <property type="entry name" value="UvrC_RNaseH"/>
    <property type="match status" value="1"/>
</dbReference>
<evidence type="ECO:0000259" key="9">
    <source>
        <dbReference type="PROSITE" id="PS50165"/>
    </source>
</evidence>